<name>A0AB37YPW3_9BACI</name>
<comment type="caution">
    <text evidence="1">The sequence shown here is derived from an EMBL/GenBank/DDBJ whole genome shotgun (WGS) entry which is preliminary data.</text>
</comment>
<accession>A0AB37YPW3</accession>
<protein>
    <submittedName>
        <fullName evidence="1">Uncharacterized protein</fullName>
    </submittedName>
</protein>
<gene>
    <name evidence="1" type="ORF">BC10311_02079</name>
</gene>
<dbReference type="EMBL" id="FMBG01000012">
    <property type="protein sequence ID" value="SCC22702.1"/>
    <property type="molecule type" value="Genomic_DNA"/>
</dbReference>
<dbReference type="AlphaFoldDB" id="A0AB37YPW3"/>
<reference evidence="1 2" key="1">
    <citation type="submission" date="2016-08" db="EMBL/GenBank/DDBJ databases">
        <authorList>
            <person name="Loux V."/>
            <person name="Rue O."/>
        </authorList>
    </citation>
    <scope>NUCLEOTIDE SEQUENCE [LARGE SCALE GENOMIC DNA]</scope>
    <source>
        <strain evidence="1 2">WSBC_10311</strain>
    </source>
</reference>
<organism evidence="1 2">
    <name type="scientific">Bacillus wiedmannii</name>
    <dbReference type="NCBI Taxonomy" id="1890302"/>
    <lineage>
        <taxon>Bacteria</taxon>
        <taxon>Bacillati</taxon>
        <taxon>Bacillota</taxon>
        <taxon>Bacilli</taxon>
        <taxon>Bacillales</taxon>
        <taxon>Bacillaceae</taxon>
        <taxon>Bacillus</taxon>
        <taxon>Bacillus cereus group</taxon>
    </lineage>
</organism>
<sequence>MAEAKKFDGSWAAYKCSIDEAD</sequence>
<evidence type="ECO:0000313" key="2">
    <source>
        <dbReference type="Proteomes" id="UP000195728"/>
    </source>
</evidence>
<proteinExistence type="predicted"/>
<evidence type="ECO:0000313" key="1">
    <source>
        <dbReference type="EMBL" id="SCC22702.1"/>
    </source>
</evidence>
<dbReference type="Proteomes" id="UP000195728">
    <property type="component" value="Unassembled WGS sequence"/>
</dbReference>